<dbReference type="GO" id="GO:0015031">
    <property type="term" value="P:protein transport"/>
    <property type="evidence" value="ECO:0007669"/>
    <property type="project" value="UniProtKB-KW"/>
</dbReference>
<sequence length="93" mass="10599">MDKNLLAADLSSLTESDQARISAVIDQMQTRDSLSLYNKLSQRCFSDCVTTFYRKALGKQEEICVRRCVEKFLRLSTEVAARFGELNQDGSQR</sequence>
<accession>A0AAD4JMI5</accession>
<keyword evidence="2" id="KW-0479">Metal-binding</keyword>
<dbReference type="InterPro" id="IPR035427">
    <property type="entry name" value="Tim10-like_dom_sf"/>
</dbReference>
<evidence type="ECO:0000256" key="7">
    <source>
        <dbReference type="ARBA" id="ARBA00023157"/>
    </source>
</evidence>
<dbReference type="GO" id="GO:0046872">
    <property type="term" value="F:metal ion binding"/>
    <property type="evidence" value="ECO:0007669"/>
    <property type="project" value="UniProtKB-KW"/>
</dbReference>
<dbReference type="Proteomes" id="UP001190926">
    <property type="component" value="Unassembled WGS sequence"/>
</dbReference>
<evidence type="ECO:0000256" key="4">
    <source>
        <dbReference type="ARBA" id="ARBA00022927"/>
    </source>
</evidence>
<comment type="subunit">
    <text evidence="8">Heterohexamer.</text>
</comment>
<dbReference type="InterPro" id="IPR004217">
    <property type="entry name" value="Tim10-like"/>
</dbReference>
<feature type="domain" description="Tim10-like" evidence="9">
    <location>
        <begin position="24"/>
        <end position="84"/>
    </location>
</feature>
<evidence type="ECO:0000256" key="3">
    <source>
        <dbReference type="ARBA" id="ARBA00022833"/>
    </source>
</evidence>
<keyword evidence="11" id="KW-1185">Reference proteome</keyword>
<comment type="caution">
    <text evidence="10">The sequence shown here is derived from an EMBL/GenBank/DDBJ whole genome shotgun (WGS) entry which is preliminary data.</text>
</comment>
<reference evidence="10 11" key="1">
    <citation type="journal article" date="2021" name="Nat. Commun.">
        <title>Incipient diploidization of the medicinal plant Perilla within 10,000 years.</title>
        <authorList>
            <person name="Zhang Y."/>
            <person name="Shen Q."/>
            <person name="Leng L."/>
            <person name="Zhang D."/>
            <person name="Chen S."/>
            <person name="Shi Y."/>
            <person name="Ning Z."/>
            <person name="Chen S."/>
        </authorList>
    </citation>
    <scope>NUCLEOTIDE SEQUENCE [LARGE SCALE GENOMIC DNA]</scope>
    <source>
        <strain evidence="11">cv. PC099</strain>
    </source>
</reference>
<organism evidence="10 11">
    <name type="scientific">Perilla frutescens var. hirtella</name>
    <name type="common">Perilla citriodora</name>
    <name type="synonym">Perilla setoyensis</name>
    <dbReference type="NCBI Taxonomy" id="608512"/>
    <lineage>
        <taxon>Eukaryota</taxon>
        <taxon>Viridiplantae</taxon>
        <taxon>Streptophyta</taxon>
        <taxon>Embryophyta</taxon>
        <taxon>Tracheophyta</taxon>
        <taxon>Spermatophyta</taxon>
        <taxon>Magnoliopsida</taxon>
        <taxon>eudicotyledons</taxon>
        <taxon>Gunneridae</taxon>
        <taxon>Pentapetalae</taxon>
        <taxon>asterids</taxon>
        <taxon>lamiids</taxon>
        <taxon>Lamiales</taxon>
        <taxon>Lamiaceae</taxon>
        <taxon>Nepetoideae</taxon>
        <taxon>Elsholtzieae</taxon>
        <taxon>Perilla</taxon>
    </lineage>
</organism>
<dbReference type="PANTHER" id="PTHR13172">
    <property type="entry name" value="MITOCHONDRIAL IMPORT INNER MEMBRANE TRANSLOCASE SUBUNIT TIM9B"/>
    <property type="match status" value="1"/>
</dbReference>
<keyword evidence="7 8" id="KW-1015">Disulfide bond</keyword>
<keyword evidence="8" id="KW-0143">Chaperone</keyword>
<dbReference type="AlphaFoldDB" id="A0AAD4JMI5"/>
<evidence type="ECO:0000256" key="8">
    <source>
        <dbReference type="RuleBase" id="RU367043"/>
    </source>
</evidence>
<comment type="domain">
    <text evidence="8">The twin CX3C motif contains 4 conserved Cys residues that form 2 disulfide bonds in the mitochondrial intermembrane space.</text>
</comment>
<evidence type="ECO:0000313" key="11">
    <source>
        <dbReference type="Proteomes" id="UP001190926"/>
    </source>
</evidence>
<keyword evidence="6 8" id="KW-0496">Mitochondrion</keyword>
<evidence type="ECO:0000256" key="6">
    <source>
        <dbReference type="ARBA" id="ARBA00023128"/>
    </source>
</evidence>
<evidence type="ECO:0000313" key="10">
    <source>
        <dbReference type="EMBL" id="KAH6836594.1"/>
    </source>
</evidence>
<keyword evidence="3" id="KW-0862">Zinc</keyword>
<name>A0AAD4JMI5_PERFH</name>
<keyword evidence="8" id="KW-0472">Membrane</keyword>
<keyword evidence="5 8" id="KW-0811">Translocation</keyword>
<evidence type="ECO:0000259" key="9">
    <source>
        <dbReference type="Pfam" id="PF02953"/>
    </source>
</evidence>
<protein>
    <recommendedName>
        <fullName evidence="8">Mitochondrial import inner membrane translocase subunit</fullName>
    </recommendedName>
</protein>
<dbReference type="Gene3D" id="1.10.287.810">
    <property type="entry name" value="Mitochondrial import inner membrane translocase subunit tim13 like domains"/>
    <property type="match status" value="1"/>
</dbReference>
<keyword evidence="8" id="KW-0999">Mitochondrion inner membrane</keyword>
<dbReference type="EMBL" id="SDAM02000019">
    <property type="protein sequence ID" value="KAH6836594.1"/>
    <property type="molecule type" value="Genomic_DNA"/>
</dbReference>
<dbReference type="GO" id="GO:0005743">
    <property type="term" value="C:mitochondrial inner membrane"/>
    <property type="evidence" value="ECO:0007669"/>
    <property type="project" value="UniProtKB-SubCell"/>
</dbReference>
<comment type="similarity">
    <text evidence="8">Belongs to the small Tim family.</text>
</comment>
<gene>
    <name evidence="10" type="ORF">C2S53_005213</name>
</gene>
<proteinExistence type="inferred from homology"/>
<dbReference type="Pfam" id="PF02953">
    <property type="entry name" value="zf-Tim10_DDP"/>
    <property type="match status" value="1"/>
</dbReference>
<evidence type="ECO:0000256" key="2">
    <source>
        <dbReference type="ARBA" id="ARBA00022723"/>
    </source>
</evidence>
<evidence type="ECO:0000256" key="5">
    <source>
        <dbReference type="ARBA" id="ARBA00023010"/>
    </source>
</evidence>
<comment type="function">
    <text evidence="8">Mitochondrial intermembrane chaperone that participates in the import and insertion of some multi-pass transmembrane proteins into the mitochondrial inner membrane. Also required for the transfer of beta-barrel precursors from the TOM complex to the sorting and assembly machinery (SAM complex) of the outer membrane. Acts as a chaperone-like protein that protects the hydrophobic precursors from aggregation and guide them through the mitochondrial intermembrane space.</text>
</comment>
<keyword evidence="1 8" id="KW-0813">Transport</keyword>
<evidence type="ECO:0000256" key="1">
    <source>
        <dbReference type="ARBA" id="ARBA00022448"/>
    </source>
</evidence>
<dbReference type="InterPro" id="IPR050673">
    <property type="entry name" value="Mito_inner_translocase_sub"/>
</dbReference>
<comment type="subcellular location">
    <subcellularLocation>
        <location evidence="8">Mitochondrion inner membrane</location>
        <topology evidence="8">Peripheral membrane protein</topology>
        <orientation evidence="8">Intermembrane side</orientation>
    </subcellularLocation>
</comment>
<dbReference type="SUPFAM" id="SSF144122">
    <property type="entry name" value="Tim10-like"/>
    <property type="match status" value="1"/>
</dbReference>
<keyword evidence="4 8" id="KW-0653">Protein transport</keyword>